<proteinExistence type="predicted"/>
<keyword evidence="2" id="KW-1185">Reference proteome</keyword>
<dbReference type="SUPFAM" id="SSF50022">
    <property type="entry name" value="ISP domain"/>
    <property type="match status" value="1"/>
</dbReference>
<evidence type="ECO:0008006" key="3">
    <source>
        <dbReference type="Google" id="ProtNLM"/>
    </source>
</evidence>
<dbReference type="Gene3D" id="2.102.10.10">
    <property type="entry name" value="Rieske [2Fe-2S] iron-sulphur domain"/>
    <property type="match status" value="1"/>
</dbReference>
<reference evidence="1 2" key="1">
    <citation type="journal article" date="2022" name="Arch. Microbiol.">
        <title>Paraburkholderia bengalensis sp. nov. isolated from roots of Oryza sativa, IR64.</title>
        <authorList>
            <person name="Nag P."/>
            <person name="Mondal N."/>
            <person name="Sarkar J."/>
            <person name="Das S."/>
        </authorList>
    </citation>
    <scope>NUCLEOTIDE SEQUENCE [LARGE SCALE GENOMIC DNA]</scope>
    <source>
        <strain evidence="1 2">IR64_4_BI</strain>
    </source>
</reference>
<sequence length="309" mass="33714">MNAIVESPVVRAAPAFALGADAYRTLAFAKTEDDVLWTREWICIGAIDDVRREGDLLPFTAGDHAVHVQSTPGGRLVGRFNLAQHGGCRAVPLQCRQGAKTSCSFTSCGYSRDSMPLHAAERGAPTADMYQYLGLRPERLLGVRVARDGALIFVHLDPAGAAFVSTHDDAPQGARREHAWLELDVNWKHAGQRMAAGVRHGEATDTRAVFESRDAIGQATQTLTAAWRYPNLLDLRVQGSRCMVVLQPTALQRVLCRISTYGAHSLANWQALLQRRAALADLHFDAAQWFEATLAARIARIAGSHSQTP</sequence>
<evidence type="ECO:0000313" key="2">
    <source>
        <dbReference type="Proteomes" id="UP001386437"/>
    </source>
</evidence>
<organism evidence="1 2">
    <name type="scientific">Paraburkholderia bengalensis</name>
    <dbReference type="NCBI Taxonomy" id="2747562"/>
    <lineage>
        <taxon>Bacteria</taxon>
        <taxon>Pseudomonadati</taxon>
        <taxon>Pseudomonadota</taxon>
        <taxon>Betaproteobacteria</taxon>
        <taxon>Burkholderiales</taxon>
        <taxon>Burkholderiaceae</taxon>
        <taxon>Paraburkholderia</taxon>
    </lineage>
</organism>
<protein>
    <recommendedName>
        <fullName evidence="3">Rieske domain-containing protein</fullName>
    </recommendedName>
</protein>
<dbReference type="Proteomes" id="UP001386437">
    <property type="component" value="Unassembled WGS sequence"/>
</dbReference>
<evidence type="ECO:0000313" key="1">
    <source>
        <dbReference type="EMBL" id="MEI6002056.1"/>
    </source>
</evidence>
<dbReference type="RefSeq" id="WP_336601705.1">
    <property type="nucleotide sequence ID" value="NZ_JACFYJ010000094.1"/>
</dbReference>
<dbReference type="InterPro" id="IPR036922">
    <property type="entry name" value="Rieske_2Fe-2S_sf"/>
</dbReference>
<dbReference type="EMBL" id="JACFYJ010000094">
    <property type="protein sequence ID" value="MEI6002056.1"/>
    <property type="molecule type" value="Genomic_DNA"/>
</dbReference>
<accession>A0ABU8J2S9</accession>
<name>A0ABU8J2S9_9BURK</name>
<comment type="caution">
    <text evidence="1">The sequence shown here is derived from an EMBL/GenBank/DDBJ whole genome shotgun (WGS) entry which is preliminary data.</text>
</comment>
<gene>
    <name evidence="1" type="ORF">H3V53_34475</name>
</gene>